<proteinExistence type="predicted"/>
<comment type="caution">
    <text evidence="1">The sequence shown here is derived from an EMBL/GenBank/DDBJ whole genome shotgun (WGS) entry which is preliminary data.</text>
</comment>
<evidence type="ECO:0000313" key="1">
    <source>
        <dbReference type="EMBL" id="KAH9365534.1"/>
    </source>
</evidence>
<keyword evidence="2" id="KW-1185">Reference proteome</keyword>
<accession>A0A9J6FGS3</accession>
<protein>
    <recommendedName>
        <fullName evidence="3">Receptor ligand binding region domain-containing protein</fullName>
    </recommendedName>
</protein>
<evidence type="ECO:0008006" key="3">
    <source>
        <dbReference type="Google" id="ProtNLM"/>
    </source>
</evidence>
<dbReference type="Proteomes" id="UP000821853">
    <property type="component" value="Unassembled WGS sequence"/>
</dbReference>
<dbReference type="OrthoDB" id="6419851at2759"/>
<dbReference type="Gene3D" id="3.40.50.2300">
    <property type="match status" value="1"/>
</dbReference>
<organism evidence="1 2">
    <name type="scientific">Haemaphysalis longicornis</name>
    <name type="common">Bush tick</name>
    <dbReference type="NCBI Taxonomy" id="44386"/>
    <lineage>
        <taxon>Eukaryota</taxon>
        <taxon>Metazoa</taxon>
        <taxon>Ecdysozoa</taxon>
        <taxon>Arthropoda</taxon>
        <taxon>Chelicerata</taxon>
        <taxon>Arachnida</taxon>
        <taxon>Acari</taxon>
        <taxon>Parasitiformes</taxon>
        <taxon>Ixodida</taxon>
        <taxon>Ixodoidea</taxon>
        <taxon>Ixodidae</taxon>
        <taxon>Haemaphysalinae</taxon>
        <taxon>Haemaphysalis</taxon>
    </lineage>
</organism>
<name>A0A9J6FGS3_HAELO</name>
<dbReference type="InterPro" id="IPR028082">
    <property type="entry name" value="Peripla_BP_I"/>
</dbReference>
<evidence type="ECO:0000313" key="2">
    <source>
        <dbReference type="Proteomes" id="UP000821853"/>
    </source>
</evidence>
<dbReference type="SUPFAM" id="SSF53822">
    <property type="entry name" value="Periplasmic binding protein-like I"/>
    <property type="match status" value="1"/>
</dbReference>
<reference evidence="1 2" key="1">
    <citation type="journal article" date="2020" name="Cell">
        <title>Large-Scale Comparative Analyses of Tick Genomes Elucidate Their Genetic Diversity and Vector Capacities.</title>
        <authorList>
            <consortium name="Tick Genome and Microbiome Consortium (TIGMIC)"/>
            <person name="Jia N."/>
            <person name="Wang J."/>
            <person name="Shi W."/>
            <person name="Du L."/>
            <person name="Sun Y."/>
            <person name="Zhan W."/>
            <person name="Jiang J.F."/>
            <person name="Wang Q."/>
            <person name="Zhang B."/>
            <person name="Ji P."/>
            <person name="Bell-Sakyi L."/>
            <person name="Cui X.M."/>
            <person name="Yuan T.T."/>
            <person name="Jiang B.G."/>
            <person name="Yang W.F."/>
            <person name="Lam T.T."/>
            <person name="Chang Q.C."/>
            <person name="Ding S.J."/>
            <person name="Wang X.J."/>
            <person name="Zhu J.G."/>
            <person name="Ruan X.D."/>
            <person name="Zhao L."/>
            <person name="Wei J.T."/>
            <person name="Ye R.Z."/>
            <person name="Que T.C."/>
            <person name="Du C.H."/>
            <person name="Zhou Y.H."/>
            <person name="Cheng J.X."/>
            <person name="Dai P.F."/>
            <person name="Guo W.B."/>
            <person name="Han X.H."/>
            <person name="Huang E.J."/>
            <person name="Li L.F."/>
            <person name="Wei W."/>
            <person name="Gao Y.C."/>
            <person name="Liu J.Z."/>
            <person name="Shao H.Z."/>
            <person name="Wang X."/>
            <person name="Wang C.C."/>
            <person name="Yang T.C."/>
            <person name="Huo Q.B."/>
            <person name="Li W."/>
            <person name="Chen H.Y."/>
            <person name="Chen S.E."/>
            <person name="Zhou L.G."/>
            <person name="Ni X.B."/>
            <person name="Tian J.H."/>
            <person name="Sheng Y."/>
            <person name="Liu T."/>
            <person name="Pan Y.S."/>
            <person name="Xia L.Y."/>
            <person name="Li J."/>
            <person name="Zhao F."/>
            <person name="Cao W.C."/>
        </authorList>
    </citation>
    <scope>NUCLEOTIDE SEQUENCE [LARGE SCALE GENOMIC DNA]</scope>
    <source>
        <strain evidence="1">HaeL-2018</strain>
    </source>
</reference>
<gene>
    <name evidence="1" type="ORF">HPB48_000268</name>
</gene>
<dbReference type="VEuPathDB" id="VectorBase:HLOH_055848"/>
<sequence>MAPLNSEVTHAHQAAKLTGGGVAVLVVLGQYFEHIGLMASLEARGLLQGGEYFVVGVDVQQYDLEEPARYLTASFFYPPGASKTRATTMQIPSEGAYLYDAVMVYARALNACLAHGGDLRNGKHLFEHMRGRSYQSAYTVTSQK</sequence>
<dbReference type="AlphaFoldDB" id="A0A9J6FGS3"/>
<dbReference type="OMA" id="VTHAHQA"/>
<dbReference type="EMBL" id="JABSTR010000003">
    <property type="protein sequence ID" value="KAH9365534.1"/>
    <property type="molecule type" value="Genomic_DNA"/>
</dbReference>